<name>W9R9H9_9ROSA</name>
<reference evidence="2" key="1">
    <citation type="submission" date="2013-01" db="EMBL/GenBank/DDBJ databases">
        <title>Draft Genome Sequence of a Mulberry Tree, Morus notabilis C.K. Schneid.</title>
        <authorList>
            <person name="He N."/>
            <person name="Zhao S."/>
        </authorList>
    </citation>
    <scope>NUCLEOTIDE SEQUENCE</scope>
</reference>
<proteinExistence type="predicted"/>
<gene>
    <name evidence="1" type="ORF">L484_027037</name>
</gene>
<sequence length="68" mass="7709">MKSRSLIPAFNAISIIISFFLLLSFSTHVEGSRLLKDHDIHRHFLIPSMKSFFLSQARSGPSNRGRGH</sequence>
<accession>W9R9H9</accession>
<dbReference type="EMBL" id="KE344491">
    <property type="protein sequence ID" value="EXB63693.1"/>
    <property type="molecule type" value="Genomic_DNA"/>
</dbReference>
<keyword evidence="2" id="KW-1185">Reference proteome</keyword>
<dbReference type="eggNOG" id="ENOG502SD2U">
    <property type="taxonomic scope" value="Eukaryota"/>
</dbReference>
<dbReference type="Proteomes" id="UP000030645">
    <property type="component" value="Unassembled WGS sequence"/>
</dbReference>
<evidence type="ECO:0000313" key="2">
    <source>
        <dbReference type="Proteomes" id="UP000030645"/>
    </source>
</evidence>
<dbReference type="AlphaFoldDB" id="W9R9H9"/>
<protein>
    <submittedName>
        <fullName evidence="1">Uncharacterized protein</fullName>
    </submittedName>
</protein>
<organism evidence="1 2">
    <name type="scientific">Morus notabilis</name>
    <dbReference type="NCBI Taxonomy" id="981085"/>
    <lineage>
        <taxon>Eukaryota</taxon>
        <taxon>Viridiplantae</taxon>
        <taxon>Streptophyta</taxon>
        <taxon>Embryophyta</taxon>
        <taxon>Tracheophyta</taxon>
        <taxon>Spermatophyta</taxon>
        <taxon>Magnoliopsida</taxon>
        <taxon>eudicotyledons</taxon>
        <taxon>Gunneridae</taxon>
        <taxon>Pentapetalae</taxon>
        <taxon>rosids</taxon>
        <taxon>fabids</taxon>
        <taxon>Rosales</taxon>
        <taxon>Moraceae</taxon>
        <taxon>Moreae</taxon>
        <taxon>Morus</taxon>
    </lineage>
</organism>
<evidence type="ECO:0000313" key="1">
    <source>
        <dbReference type="EMBL" id="EXB63693.1"/>
    </source>
</evidence>